<name>A0A4R6N983_9BURK</name>
<evidence type="ECO:0000313" key="2">
    <source>
        <dbReference type="EMBL" id="TDP11830.1"/>
    </source>
</evidence>
<dbReference type="Pfam" id="PF02643">
    <property type="entry name" value="DUF192"/>
    <property type="match status" value="1"/>
</dbReference>
<dbReference type="Gene3D" id="2.60.120.1140">
    <property type="entry name" value="Protein of unknown function DUF192"/>
    <property type="match status" value="1"/>
</dbReference>
<dbReference type="RefSeq" id="WP_133602600.1">
    <property type="nucleotide sequence ID" value="NZ_JAUFPJ010000002.1"/>
</dbReference>
<sequence>MIYIKTLTLALLASLFGASTWAQSAAQQLPAIQLSAGMHLIQAEVAETQEQRAIGLMHRSSMPTNAGMLFVFEQAGVQCFWMKNTLLPLSIAFVADDGSIVNIADMQPMSEASHCSTKPVRYALEMNQGWFAKRAIKAGSKLRGGPWK</sequence>
<organism evidence="2 3">
    <name type="scientific">Roseateles asaccharophilus</name>
    <dbReference type="NCBI Taxonomy" id="582607"/>
    <lineage>
        <taxon>Bacteria</taxon>
        <taxon>Pseudomonadati</taxon>
        <taxon>Pseudomonadota</taxon>
        <taxon>Betaproteobacteria</taxon>
        <taxon>Burkholderiales</taxon>
        <taxon>Sphaerotilaceae</taxon>
        <taxon>Roseateles</taxon>
    </lineage>
</organism>
<evidence type="ECO:0000256" key="1">
    <source>
        <dbReference type="SAM" id="SignalP"/>
    </source>
</evidence>
<comment type="caution">
    <text evidence="2">The sequence shown here is derived from an EMBL/GenBank/DDBJ whole genome shotgun (WGS) entry which is preliminary data.</text>
</comment>
<protein>
    <recommendedName>
        <fullName evidence="4">DUF192 domain-containing protein</fullName>
    </recommendedName>
</protein>
<dbReference type="InterPro" id="IPR003795">
    <property type="entry name" value="DUF192"/>
</dbReference>
<evidence type="ECO:0000313" key="3">
    <source>
        <dbReference type="Proteomes" id="UP000295357"/>
    </source>
</evidence>
<dbReference type="EMBL" id="SNXE01000002">
    <property type="protein sequence ID" value="TDP11830.1"/>
    <property type="molecule type" value="Genomic_DNA"/>
</dbReference>
<dbReference type="OrthoDB" id="5526466at2"/>
<dbReference type="PANTHER" id="PTHR37953">
    <property type="entry name" value="UPF0127 PROTEIN MJ1496"/>
    <property type="match status" value="1"/>
</dbReference>
<feature type="chain" id="PRO_5021004775" description="DUF192 domain-containing protein" evidence="1">
    <location>
        <begin position="25"/>
        <end position="148"/>
    </location>
</feature>
<accession>A0A4R6N983</accession>
<dbReference type="Proteomes" id="UP000295357">
    <property type="component" value="Unassembled WGS sequence"/>
</dbReference>
<dbReference type="AlphaFoldDB" id="A0A4R6N983"/>
<keyword evidence="1" id="KW-0732">Signal</keyword>
<gene>
    <name evidence="2" type="ORF">DFR39_102213</name>
</gene>
<dbReference type="InterPro" id="IPR038695">
    <property type="entry name" value="Saro_0823-like_sf"/>
</dbReference>
<dbReference type="PANTHER" id="PTHR37953:SF1">
    <property type="entry name" value="UPF0127 PROTEIN MJ1496"/>
    <property type="match status" value="1"/>
</dbReference>
<evidence type="ECO:0008006" key="4">
    <source>
        <dbReference type="Google" id="ProtNLM"/>
    </source>
</evidence>
<keyword evidence="3" id="KW-1185">Reference proteome</keyword>
<proteinExistence type="predicted"/>
<reference evidence="2 3" key="1">
    <citation type="submission" date="2019-03" db="EMBL/GenBank/DDBJ databases">
        <title>Genomic Encyclopedia of Type Strains, Phase IV (KMG-IV): sequencing the most valuable type-strain genomes for metagenomic binning, comparative biology and taxonomic classification.</title>
        <authorList>
            <person name="Goeker M."/>
        </authorList>
    </citation>
    <scope>NUCLEOTIDE SEQUENCE [LARGE SCALE GENOMIC DNA]</scope>
    <source>
        <strain evidence="2 3">DSM 25082</strain>
    </source>
</reference>
<feature type="signal peptide" evidence="1">
    <location>
        <begin position="1"/>
        <end position="24"/>
    </location>
</feature>